<dbReference type="Pfam" id="PF04127">
    <property type="entry name" value="DFP"/>
    <property type="match status" value="1"/>
</dbReference>
<keyword evidence="8" id="KW-1185">Reference proteome</keyword>
<evidence type="ECO:0000256" key="1">
    <source>
        <dbReference type="ARBA" id="ARBA00022793"/>
    </source>
</evidence>
<keyword evidence="2 3" id="KW-0456">Lyase</keyword>
<evidence type="ECO:0000259" key="6">
    <source>
        <dbReference type="Pfam" id="PF04127"/>
    </source>
</evidence>
<dbReference type="PANTHER" id="PTHR14359">
    <property type="entry name" value="HOMO-OLIGOMERIC FLAVIN CONTAINING CYS DECARBOXYLASE FAMILY"/>
    <property type="match status" value="1"/>
</dbReference>
<keyword evidence="3 4" id="KW-0436">Ligase</keyword>
<dbReference type="Gene3D" id="3.40.50.10300">
    <property type="entry name" value="CoaB-like"/>
    <property type="match status" value="1"/>
</dbReference>
<keyword evidence="3 4" id="KW-0288">FMN</keyword>
<dbReference type="EC" id="4.1.1.36" evidence="3"/>
<dbReference type="SUPFAM" id="SSF102645">
    <property type="entry name" value="CoaB-like"/>
    <property type="match status" value="1"/>
</dbReference>
<reference evidence="7 8" key="1">
    <citation type="journal article" date="2011" name="Stand. Genomic Sci.">
        <title>Complete genome sequence of the acetate-degrading sulfate reducer Desulfobacca acetoxidans type strain (ASRB2).</title>
        <authorList>
            <person name="Goker M."/>
            <person name="Teshima H."/>
            <person name="Lapidus A."/>
            <person name="Nolan M."/>
            <person name="Lucas S."/>
            <person name="Hammon N."/>
            <person name="Deshpande S."/>
            <person name="Cheng J.F."/>
            <person name="Tapia R."/>
            <person name="Han C."/>
            <person name="Goodwin L."/>
            <person name="Pitluck S."/>
            <person name="Huntemann M."/>
            <person name="Liolios K."/>
            <person name="Ivanova N."/>
            <person name="Pagani I."/>
            <person name="Mavromatis K."/>
            <person name="Ovchinikova G."/>
            <person name="Pati A."/>
            <person name="Chen A."/>
            <person name="Palaniappan K."/>
            <person name="Land M."/>
            <person name="Hauser L."/>
            <person name="Brambilla E.M."/>
            <person name="Rohde M."/>
            <person name="Spring S."/>
            <person name="Detter J.C."/>
            <person name="Woyke T."/>
            <person name="Bristow J."/>
            <person name="Eisen J.A."/>
            <person name="Markowitz V."/>
            <person name="Hugenholtz P."/>
            <person name="Kyrpides N.C."/>
            <person name="Klenk H.P."/>
        </authorList>
    </citation>
    <scope>NUCLEOTIDE SEQUENCE [LARGE SCALE GENOMIC DNA]</scope>
    <source>
        <strain evidence="8">ATCC 700848 / DSM 11109 / ASRB2</strain>
    </source>
</reference>
<accession>F2NFM1</accession>
<dbReference type="InterPro" id="IPR003382">
    <property type="entry name" value="Flavoprotein"/>
</dbReference>
<feature type="domain" description="DNA/pantothenate metabolism flavoprotein C-terminal" evidence="6">
    <location>
        <begin position="186"/>
        <end position="395"/>
    </location>
</feature>
<comment type="catalytic activity">
    <reaction evidence="3 4">
        <text>N-[(R)-4-phosphopantothenoyl]-L-cysteine + H(+) = (R)-4'-phosphopantetheine + CO2</text>
        <dbReference type="Rhea" id="RHEA:16793"/>
        <dbReference type="ChEBI" id="CHEBI:15378"/>
        <dbReference type="ChEBI" id="CHEBI:16526"/>
        <dbReference type="ChEBI" id="CHEBI:59458"/>
        <dbReference type="ChEBI" id="CHEBI:61723"/>
        <dbReference type="EC" id="4.1.1.36"/>
    </reaction>
</comment>
<dbReference type="STRING" id="880072.Desac_2316"/>
<comment type="similarity">
    <text evidence="3 4">In the C-terminal section; belongs to the PPC synthetase family.</text>
</comment>
<dbReference type="RefSeq" id="WP_013707249.1">
    <property type="nucleotide sequence ID" value="NC_015388.1"/>
</dbReference>
<dbReference type="GO" id="GO:0071513">
    <property type="term" value="C:phosphopantothenoylcysteine decarboxylase complex"/>
    <property type="evidence" value="ECO:0007669"/>
    <property type="project" value="TreeGrafter"/>
</dbReference>
<dbReference type="Proteomes" id="UP000000483">
    <property type="component" value="Chromosome"/>
</dbReference>
<dbReference type="GO" id="GO:0015937">
    <property type="term" value="P:coenzyme A biosynthetic process"/>
    <property type="evidence" value="ECO:0007669"/>
    <property type="project" value="UniProtKB-UniRule"/>
</dbReference>
<dbReference type="SUPFAM" id="SSF52507">
    <property type="entry name" value="Homo-oligomeric flavin-containing Cys decarboxylases, HFCD"/>
    <property type="match status" value="1"/>
</dbReference>
<dbReference type="UniPathway" id="UPA00241">
    <property type="reaction ID" value="UER00353"/>
</dbReference>
<feature type="binding site" evidence="3">
    <location>
        <position position="341"/>
    </location>
    <ligand>
        <name>CTP</name>
        <dbReference type="ChEBI" id="CHEBI:37563"/>
    </ligand>
</feature>
<dbReference type="HOGENOM" id="CLU_033319_0_1_7"/>
<dbReference type="GO" id="GO:0046872">
    <property type="term" value="F:metal ion binding"/>
    <property type="evidence" value="ECO:0007669"/>
    <property type="project" value="UniProtKB-KW"/>
</dbReference>
<dbReference type="NCBIfam" id="TIGR00521">
    <property type="entry name" value="coaBC_dfp"/>
    <property type="match status" value="1"/>
</dbReference>
<proteinExistence type="inferred from homology"/>
<sequence>MLAILQAKKIILGVTGGIAAYKAVELLRRLIKAEARVQVVMTRSAQEFVAPLTFQALSGVPVRTALFGVDAAPLEHISLGQDVDALVIAPATANIIGKIAAGLGDDLLTTVVLAATRPILVCPAMNVKMYENPVVQENLERLRLRGFHLMPPDSGEMACGAYGSGRLPEPADIVEALATLLTPKDLQGRRILVSAGPTHEDLDPVRFLTNRSTGKMGYALAQMARRRGADVCLVSGPSSLAAPLGVERLMVRSALEMQQVLLERFPETDALLMAAAVSDYRPASFAGQKIKRGGDEMIVRLTHNPDILQSLSSLKTRQVMVGFAAETEDIYTHARQKLERKHLDLIVANDVKALNSGFAVDTNQVTIIHRSGQVEPLPLLSKAAAADRVLDRLVALLDAPLVR</sequence>
<comment type="cofactor">
    <cofactor evidence="3">
        <name>FMN</name>
        <dbReference type="ChEBI" id="CHEBI:58210"/>
    </cofactor>
    <text evidence="3">Binds 1 FMN per subunit.</text>
</comment>
<dbReference type="OrthoDB" id="9802554at2"/>
<feature type="domain" description="Flavoprotein" evidence="5">
    <location>
        <begin position="8"/>
        <end position="178"/>
    </location>
</feature>
<keyword evidence="3" id="KW-0479">Metal-binding</keyword>
<keyword evidence="3 4" id="KW-0285">Flavoprotein</keyword>
<comment type="cofactor">
    <cofactor evidence="3">
        <name>Mg(2+)</name>
        <dbReference type="ChEBI" id="CHEBI:18420"/>
    </cofactor>
</comment>
<dbReference type="Gene3D" id="3.40.50.1950">
    <property type="entry name" value="Flavin prenyltransferase-like"/>
    <property type="match status" value="1"/>
</dbReference>
<keyword evidence="3" id="KW-0511">Multifunctional enzyme</keyword>
<feature type="binding site" evidence="3">
    <location>
        <position position="337"/>
    </location>
    <ligand>
        <name>CTP</name>
        <dbReference type="ChEBI" id="CHEBI:37563"/>
    </ligand>
</feature>
<dbReference type="GO" id="GO:0015941">
    <property type="term" value="P:pantothenate catabolic process"/>
    <property type="evidence" value="ECO:0007669"/>
    <property type="project" value="InterPro"/>
</dbReference>
<feature type="region of interest" description="Phosphopantothenate--cysteine ligase" evidence="3">
    <location>
        <begin position="191"/>
        <end position="403"/>
    </location>
</feature>
<evidence type="ECO:0000256" key="3">
    <source>
        <dbReference type="HAMAP-Rule" id="MF_02225"/>
    </source>
</evidence>
<dbReference type="HAMAP" id="MF_02225">
    <property type="entry name" value="CoaBC"/>
    <property type="match status" value="1"/>
</dbReference>
<feature type="binding site" evidence="3">
    <location>
        <begin position="305"/>
        <end position="308"/>
    </location>
    <ligand>
        <name>CTP</name>
        <dbReference type="ChEBI" id="CHEBI:37563"/>
    </ligand>
</feature>
<dbReference type="eggNOG" id="COG0452">
    <property type="taxonomic scope" value="Bacteria"/>
</dbReference>
<dbReference type="EMBL" id="CP002629">
    <property type="protein sequence ID" value="AEB10140.1"/>
    <property type="molecule type" value="Genomic_DNA"/>
</dbReference>
<organism evidence="7 8">
    <name type="scientific">Desulfobacca acetoxidans (strain ATCC 700848 / DSM 11109 / ASRB2)</name>
    <dbReference type="NCBI Taxonomy" id="880072"/>
    <lineage>
        <taxon>Bacteria</taxon>
        <taxon>Pseudomonadati</taxon>
        <taxon>Thermodesulfobacteriota</taxon>
        <taxon>Desulfobaccia</taxon>
        <taxon>Desulfobaccales</taxon>
        <taxon>Desulfobaccaceae</taxon>
        <taxon>Desulfobacca</taxon>
    </lineage>
</organism>
<comment type="similarity">
    <text evidence="3 4">In the N-terminal section; belongs to the HFCD (homo-oligomeric flavin containing Cys decarboxylase) superfamily.</text>
</comment>
<dbReference type="AlphaFoldDB" id="F2NFM1"/>
<feature type="binding site" evidence="3">
    <location>
        <position position="289"/>
    </location>
    <ligand>
        <name>CTP</name>
        <dbReference type="ChEBI" id="CHEBI:37563"/>
    </ligand>
</feature>
<comment type="caution">
    <text evidence="3">Lacks conserved residue(s) required for the propagation of feature annotation.</text>
</comment>
<evidence type="ECO:0000313" key="7">
    <source>
        <dbReference type="EMBL" id="AEB10140.1"/>
    </source>
</evidence>
<comment type="function">
    <text evidence="4">Catalyzes two steps in the biosynthesis of coenzyme A. In the first step cysteine is conjugated to 4'-phosphopantothenate to form 4-phosphopantothenoylcysteine, in the latter compound is decarboxylated to form 4'-phosphopantotheine.</text>
</comment>
<dbReference type="GO" id="GO:0010181">
    <property type="term" value="F:FMN binding"/>
    <property type="evidence" value="ECO:0007669"/>
    <property type="project" value="UniProtKB-UniRule"/>
</dbReference>
<comment type="pathway">
    <text evidence="3 4">Cofactor biosynthesis; coenzyme A biosynthesis; CoA from (R)-pantothenate: step 3/5.</text>
</comment>
<feature type="binding site" evidence="3">
    <location>
        <position position="323"/>
    </location>
    <ligand>
        <name>CTP</name>
        <dbReference type="ChEBI" id="CHEBI:37563"/>
    </ligand>
</feature>
<dbReference type="KEGG" id="dao:Desac_2316"/>
<dbReference type="InterPro" id="IPR007085">
    <property type="entry name" value="DNA/pantothenate-metab_flavo_C"/>
</dbReference>
<protein>
    <recommendedName>
        <fullName evidence="3">Coenzyme A biosynthesis bifunctional protein CoaBC</fullName>
    </recommendedName>
    <alternativeName>
        <fullName evidence="3">DNA/pantothenate metabolism flavoprotein</fullName>
    </alternativeName>
    <alternativeName>
        <fullName evidence="3">Phosphopantothenoylcysteine synthetase/decarboxylase</fullName>
        <shortName evidence="3">PPCS-PPCDC</shortName>
    </alternativeName>
    <domain>
        <recommendedName>
            <fullName evidence="3">Phosphopantothenoylcysteine decarboxylase</fullName>
            <shortName evidence="3">PPC decarboxylase</shortName>
            <shortName evidence="3">PPC-DC</shortName>
            <ecNumber evidence="3">4.1.1.36</ecNumber>
        </recommendedName>
        <alternativeName>
            <fullName evidence="3">CoaC</fullName>
        </alternativeName>
    </domain>
    <domain>
        <recommendedName>
            <fullName evidence="3">Phosphopantothenate--cysteine ligase</fullName>
            <ecNumber evidence="3">6.3.2.5</ecNumber>
        </recommendedName>
        <alternativeName>
            <fullName evidence="3">CoaB</fullName>
        </alternativeName>
        <alternativeName>
            <fullName evidence="3">Phosphopantothenoylcysteine synthetase</fullName>
            <shortName evidence="3">PPC synthetase</shortName>
            <shortName evidence="3">PPC-S</shortName>
        </alternativeName>
    </domain>
</protein>
<feature type="binding site" evidence="3">
    <location>
        <position position="279"/>
    </location>
    <ligand>
        <name>CTP</name>
        <dbReference type="ChEBI" id="CHEBI:37563"/>
    </ligand>
</feature>
<dbReference type="EC" id="6.3.2.5" evidence="3"/>
<dbReference type="PANTHER" id="PTHR14359:SF6">
    <property type="entry name" value="PHOSPHOPANTOTHENOYLCYSTEINE DECARBOXYLASE"/>
    <property type="match status" value="1"/>
</dbReference>
<comment type="pathway">
    <text evidence="3 4">Cofactor biosynthesis; coenzyme A biosynthesis; CoA from (R)-pantothenate: step 2/5.</text>
</comment>
<keyword evidence="1 3" id="KW-0210">Decarboxylase</keyword>
<evidence type="ECO:0000256" key="2">
    <source>
        <dbReference type="ARBA" id="ARBA00023239"/>
    </source>
</evidence>
<comment type="catalytic activity">
    <reaction evidence="3 4">
        <text>(R)-4'-phosphopantothenate + L-cysteine + CTP = N-[(R)-4-phosphopantothenoyl]-L-cysteine + CMP + diphosphate + H(+)</text>
        <dbReference type="Rhea" id="RHEA:19397"/>
        <dbReference type="ChEBI" id="CHEBI:10986"/>
        <dbReference type="ChEBI" id="CHEBI:15378"/>
        <dbReference type="ChEBI" id="CHEBI:33019"/>
        <dbReference type="ChEBI" id="CHEBI:35235"/>
        <dbReference type="ChEBI" id="CHEBI:37563"/>
        <dbReference type="ChEBI" id="CHEBI:59458"/>
        <dbReference type="ChEBI" id="CHEBI:60377"/>
        <dbReference type="EC" id="6.3.2.5"/>
    </reaction>
</comment>
<evidence type="ECO:0000259" key="5">
    <source>
        <dbReference type="Pfam" id="PF02441"/>
    </source>
</evidence>
<name>F2NFM1_DESAR</name>
<dbReference type="GO" id="GO:0004632">
    <property type="term" value="F:phosphopantothenate--cysteine ligase activity"/>
    <property type="evidence" value="ECO:0007669"/>
    <property type="project" value="UniProtKB-UniRule"/>
</dbReference>
<dbReference type="InterPro" id="IPR005252">
    <property type="entry name" value="CoaBC"/>
</dbReference>
<comment type="function">
    <text evidence="3">Catalyzes two sequential steps in the biosynthesis of coenzyme A. In the first step cysteine is conjugated to 4'-phosphopantothenate to form 4-phosphopantothenoylcysteine. In the second step the latter compound is decarboxylated to form 4'-phosphopantotheine.</text>
</comment>
<gene>
    <name evidence="3" type="primary">coaBC</name>
    <name evidence="7" type="ordered locus">Desac_2316</name>
</gene>
<feature type="region of interest" description="Phosphopantothenoylcysteine decarboxylase" evidence="3">
    <location>
        <begin position="1"/>
        <end position="190"/>
    </location>
</feature>
<feature type="active site" description="Proton donor" evidence="3">
    <location>
        <position position="159"/>
    </location>
</feature>
<reference evidence="8" key="2">
    <citation type="submission" date="2011-03" db="EMBL/GenBank/DDBJ databases">
        <title>The complete genome of Desulfobacca acetoxidans DSM 11109.</title>
        <authorList>
            <consortium name="US DOE Joint Genome Institute (JGI-PGF)"/>
            <person name="Lucas S."/>
            <person name="Copeland A."/>
            <person name="Lapidus A."/>
            <person name="Bruce D."/>
            <person name="Goodwin L."/>
            <person name="Pitluck S."/>
            <person name="Peters L."/>
            <person name="Kyrpides N."/>
            <person name="Mavromatis K."/>
            <person name="Ivanova N."/>
            <person name="Ovchinnikova G."/>
            <person name="Teshima H."/>
            <person name="Detter J.C."/>
            <person name="Han C."/>
            <person name="Land M."/>
            <person name="Hauser L."/>
            <person name="Markowitz V."/>
            <person name="Cheng J.-F."/>
            <person name="Hugenholtz P."/>
            <person name="Woyke T."/>
            <person name="Wu D."/>
            <person name="Spring S."/>
            <person name="Schueler E."/>
            <person name="Brambilla E."/>
            <person name="Klenk H.-P."/>
            <person name="Eisen J.A."/>
        </authorList>
    </citation>
    <scope>NUCLEOTIDE SEQUENCE [LARGE SCALE GENOMIC DNA]</scope>
    <source>
        <strain evidence="8">ATCC 700848 / DSM 11109 / ASRB2</strain>
    </source>
</reference>
<evidence type="ECO:0000256" key="4">
    <source>
        <dbReference type="RuleBase" id="RU364078"/>
    </source>
</evidence>
<evidence type="ECO:0000313" key="8">
    <source>
        <dbReference type="Proteomes" id="UP000000483"/>
    </source>
</evidence>
<dbReference type="GO" id="GO:0004633">
    <property type="term" value="F:phosphopantothenoylcysteine decarboxylase activity"/>
    <property type="evidence" value="ECO:0007669"/>
    <property type="project" value="UniProtKB-UniRule"/>
</dbReference>
<dbReference type="Pfam" id="PF02441">
    <property type="entry name" value="Flavoprotein"/>
    <property type="match status" value="1"/>
</dbReference>
<dbReference type="InterPro" id="IPR036551">
    <property type="entry name" value="Flavin_trans-like"/>
</dbReference>
<keyword evidence="3" id="KW-0460">Magnesium</keyword>
<dbReference type="InterPro" id="IPR035929">
    <property type="entry name" value="CoaB-like_sf"/>
</dbReference>